<dbReference type="STRING" id="86259.A0A4Z1NJ51"/>
<dbReference type="Pfam" id="PF10190">
    <property type="entry name" value="Tmemb_170"/>
    <property type="match status" value="1"/>
</dbReference>
<feature type="transmembrane region" description="Helical" evidence="6">
    <location>
        <begin position="119"/>
        <end position="140"/>
    </location>
</feature>
<feature type="transmembrane region" description="Helical" evidence="6">
    <location>
        <begin position="79"/>
        <end position="107"/>
    </location>
</feature>
<comment type="similarity">
    <text evidence="2">Belongs to the TMEM170 family.</text>
</comment>
<name>A0A4Z1NJ51_9PEZI</name>
<dbReference type="PANTHER" id="PTHR22779">
    <property type="entry name" value="SD17342P"/>
    <property type="match status" value="1"/>
</dbReference>
<dbReference type="EMBL" id="SNSC02000022">
    <property type="protein sequence ID" value="TID14545.1"/>
    <property type="molecule type" value="Genomic_DNA"/>
</dbReference>
<dbReference type="PANTHER" id="PTHR22779:SF6">
    <property type="entry name" value="SD17342P"/>
    <property type="match status" value="1"/>
</dbReference>
<sequence length="144" mass="15922">MSSILRSLTPVNPAPRDYVVPPFPGLYWPFPLRSGRASYLYHATDIWRFTVLWTLLFYGAVHLSAAGYAMIIGRKNWKVIWIVPVVYVLIGGTEAVIAGSIVGGLIGGVYNAGYFRMSTWIPFVWALINTLVLILSSFAIQGGL</sequence>
<protein>
    <submittedName>
        <fullName evidence="7">Integral membrane protein</fullName>
    </submittedName>
</protein>
<dbReference type="Proteomes" id="UP000298493">
    <property type="component" value="Unassembled WGS sequence"/>
</dbReference>
<dbReference type="GO" id="GO:0016020">
    <property type="term" value="C:membrane"/>
    <property type="evidence" value="ECO:0007669"/>
    <property type="project" value="UniProtKB-SubCell"/>
</dbReference>
<feature type="transmembrane region" description="Helical" evidence="6">
    <location>
        <begin position="46"/>
        <end position="72"/>
    </location>
</feature>
<gene>
    <name evidence="7" type="ORF">E6O75_ATG08691</name>
</gene>
<accession>A0A4Z1NJ51</accession>
<keyword evidence="8" id="KW-1185">Reference proteome</keyword>
<evidence type="ECO:0000256" key="5">
    <source>
        <dbReference type="ARBA" id="ARBA00023136"/>
    </source>
</evidence>
<keyword evidence="4 6" id="KW-1133">Transmembrane helix</keyword>
<dbReference type="InterPro" id="IPR019334">
    <property type="entry name" value="TMEM170A/B/YPR153W-like"/>
</dbReference>
<keyword evidence="3 6" id="KW-0812">Transmembrane</keyword>
<dbReference type="OrthoDB" id="2131401at2759"/>
<comment type="caution">
    <text evidence="7">The sequence shown here is derived from an EMBL/GenBank/DDBJ whole genome shotgun (WGS) entry which is preliminary data.</text>
</comment>
<evidence type="ECO:0000313" key="7">
    <source>
        <dbReference type="EMBL" id="TID14545.1"/>
    </source>
</evidence>
<evidence type="ECO:0000256" key="3">
    <source>
        <dbReference type="ARBA" id="ARBA00022692"/>
    </source>
</evidence>
<evidence type="ECO:0000256" key="6">
    <source>
        <dbReference type="SAM" id="Phobius"/>
    </source>
</evidence>
<evidence type="ECO:0000313" key="8">
    <source>
        <dbReference type="Proteomes" id="UP000298493"/>
    </source>
</evidence>
<evidence type="ECO:0000256" key="1">
    <source>
        <dbReference type="ARBA" id="ARBA00004141"/>
    </source>
</evidence>
<comment type="subcellular location">
    <subcellularLocation>
        <location evidence="1">Membrane</location>
        <topology evidence="1">Multi-pass membrane protein</topology>
    </subcellularLocation>
</comment>
<organism evidence="7 8">
    <name type="scientific">Venturia nashicola</name>
    <dbReference type="NCBI Taxonomy" id="86259"/>
    <lineage>
        <taxon>Eukaryota</taxon>
        <taxon>Fungi</taxon>
        <taxon>Dikarya</taxon>
        <taxon>Ascomycota</taxon>
        <taxon>Pezizomycotina</taxon>
        <taxon>Dothideomycetes</taxon>
        <taxon>Pleosporomycetidae</taxon>
        <taxon>Venturiales</taxon>
        <taxon>Venturiaceae</taxon>
        <taxon>Venturia</taxon>
    </lineage>
</organism>
<keyword evidence="5 6" id="KW-0472">Membrane</keyword>
<evidence type="ECO:0000256" key="2">
    <source>
        <dbReference type="ARBA" id="ARBA00006325"/>
    </source>
</evidence>
<reference evidence="7 8" key="1">
    <citation type="submission" date="2019-04" db="EMBL/GenBank/DDBJ databases">
        <title>High contiguity whole genome sequence and gene annotation resource for two Venturia nashicola isolates.</title>
        <authorList>
            <person name="Prokchorchik M."/>
            <person name="Won K."/>
            <person name="Lee Y."/>
            <person name="Choi E.D."/>
            <person name="Segonzac C."/>
            <person name="Sohn K.H."/>
        </authorList>
    </citation>
    <scope>NUCLEOTIDE SEQUENCE [LARGE SCALE GENOMIC DNA]</scope>
    <source>
        <strain evidence="7 8">PRI2</strain>
    </source>
</reference>
<evidence type="ECO:0000256" key="4">
    <source>
        <dbReference type="ARBA" id="ARBA00022989"/>
    </source>
</evidence>
<dbReference type="AlphaFoldDB" id="A0A4Z1NJ51"/>
<proteinExistence type="inferred from homology"/>